<feature type="domain" description="RING-type" evidence="9">
    <location>
        <begin position="4"/>
        <end position="276"/>
    </location>
</feature>
<evidence type="ECO:0000256" key="5">
    <source>
        <dbReference type="ARBA" id="ARBA00022786"/>
    </source>
</evidence>
<evidence type="ECO:0000256" key="4">
    <source>
        <dbReference type="ARBA" id="ARBA00022771"/>
    </source>
</evidence>
<sequence>MAQDLFTCGICQKKVDGNNIYFLENCCHMVCRKCIRNQMLSAIKNENLSNLKCIECGESYVQRDFQEILDQKDYQRYDDLSLKEFMVDKEMIECPSCKFQFLKSTVEDFLDTSQVEKYDGKVLSLKARKHRNKYRFRCQNCSSDFCSKCGATPYHIGYSCKEFKARSLSLKCRFCEEPIPVNTPNKFKDVEICDSEDCRKLFPYACNTKLSCGHFCCGIANEKQHLGCLENGCKNQLISNKKARMVDGTEYCMICGCSFLKNEPSVCLDCGHTFHYLCIKGKLEAGWTSERITFTYAKCPLCKTWISSPQITDLIKPVNDLLAKMKDKVKKRLEYEGMMNDKVLKEDFKGDWFEYAMKELSYFQCYKCKEPYFGGKKVCQGERQAEFKEEELICPSCSSGDNPQVCPTHGTEFIQWKCKFCCNMAIWFCWGNTHFCEECHKKSTTVPLIPRDKLPKCVGPPKCSGNHPPNGEEYCYGCLLCKKAENF</sequence>
<evidence type="ECO:0000256" key="1">
    <source>
        <dbReference type="ARBA" id="ARBA00022679"/>
    </source>
</evidence>
<dbReference type="InterPro" id="IPR044066">
    <property type="entry name" value="TRIAD_supradom"/>
</dbReference>
<dbReference type="SUPFAM" id="SSF57850">
    <property type="entry name" value="RING/U-box"/>
    <property type="match status" value="2"/>
</dbReference>
<evidence type="ECO:0000259" key="8">
    <source>
        <dbReference type="PROSITE" id="PS50089"/>
    </source>
</evidence>
<keyword evidence="11" id="KW-1185">Reference proteome</keyword>
<proteinExistence type="predicted"/>
<dbReference type="Proteomes" id="UP001149090">
    <property type="component" value="Unassembled WGS sequence"/>
</dbReference>
<keyword evidence="5" id="KW-0833">Ubl conjugation pathway</keyword>
<dbReference type="SMART" id="SM00647">
    <property type="entry name" value="IBR"/>
    <property type="match status" value="1"/>
</dbReference>
<keyword evidence="2" id="KW-0479">Metal-binding</keyword>
<dbReference type="InterPro" id="IPR001841">
    <property type="entry name" value="Znf_RING"/>
</dbReference>
<dbReference type="PROSITE" id="PS50089">
    <property type="entry name" value="ZF_RING_2"/>
    <property type="match status" value="2"/>
</dbReference>
<accession>A0A9Q0LBU6</accession>
<dbReference type="GO" id="GO:0008270">
    <property type="term" value="F:zinc ion binding"/>
    <property type="evidence" value="ECO:0007669"/>
    <property type="project" value="UniProtKB-KW"/>
</dbReference>
<dbReference type="OMA" id="HIDSCPV"/>
<gene>
    <name evidence="10" type="ORF">M0811_11083</name>
</gene>
<evidence type="ECO:0000256" key="7">
    <source>
        <dbReference type="PROSITE-ProRule" id="PRU00175"/>
    </source>
</evidence>
<evidence type="ECO:0000256" key="6">
    <source>
        <dbReference type="ARBA" id="ARBA00022833"/>
    </source>
</evidence>
<keyword evidence="3" id="KW-0677">Repeat</keyword>
<dbReference type="GO" id="GO:0061630">
    <property type="term" value="F:ubiquitin protein ligase activity"/>
    <property type="evidence" value="ECO:0007669"/>
    <property type="project" value="TreeGrafter"/>
</dbReference>
<protein>
    <submittedName>
        <fullName evidence="10">E3 ubiquitin-protein ligase mycbp2</fullName>
    </submittedName>
</protein>
<dbReference type="InterPro" id="IPR013083">
    <property type="entry name" value="Znf_RING/FYVE/PHD"/>
</dbReference>
<organism evidence="10 11">
    <name type="scientific">Anaeramoeba ignava</name>
    <name type="common">Anaerobic marine amoeba</name>
    <dbReference type="NCBI Taxonomy" id="1746090"/>
    <lineage>
        <taxon>Eukaryota</taxon>
        <taxon>Metamonada</taxon>
        <taxon>Anaeramoebidae</taxon>
        <taxon>Anaeramoeba</taxon>
    </lineage>
</organism>
<evidence type="ECO:0000259" key="9">
    <source>
        <dbReference type="PROSITE" id="PS51873"/>
    </source>
</evidence>
<dbReference type="EMBL" id="JAPDFW010000097">
    <property type="protein sequence ID" value="KAJ5070236.1"/>
    <property type="molecule type" value="Genomic_DNA"/>
</dbReference>
<evidence type="ECO:0000313" key="10">
    <source>
        <dbReference type="EMBL" id="KAJ5070236.1"/>
    </source>
</evidence>
<evidence type="ECO:0000256" key="3">
    <source>
        <dbReference type="ARBA" id="ARBA00022737"/>
    </source>
</evidence>
<keyword evidence="4 7" id="KW-0863">Zinc-finger</keyword>
<dbReference type="InterPro" id="IPR017907">
    <property type="entry name" value="Znf_RING_CS"/>
</dbReference>
<dbReference type="GO" id="GO:0005634">
    <property type="term" value="C:nucleus"/>
    <property type="evidence" value="ECO:0007669"/>
    <property type="project" value="TreeGrafter"/>
</dbReference>
<dbReference type="AlphaFoldDB" id="A0A9Q0LBU6"/>
<dbReference type="PANTHER" id="PTHR45943">
    <property type="entry name" value="E3 UBIQUITIN-PROTEIN LIGASE MYCBP2"/>
    <property type="match status" value="1"/>
</dbReference>
<dbReference type="InterPro" id="IPR002867">
    <property type="entry name" value="IBR_dom"/>
</dbReference>
<evidence type="ECO:0000256" key="2">
    <source>
        <dbReference type="ARBA" id="ARBA00022723"/>
    </source>
</evidence>
<dbReference type="GO" id="GO:0005886">
    <property type="term" value="C:plasma membrane"/>
    <property type="evidence" value="ECO:0007669"/>
    <property type="project" value="TreeGrafter"/>
</dbReference>
<dbReference type="SMART" id="SM00184">
    <property type="entry name" value="RING"/>
    <property type="match status" value="2"/>
</dbReference>
<dbReference type="Gene3D" id="3.30.40.10">
    <property type="entry name" value="Zinc/RING finger domain, C3HC4 (zinc finger)"/>
    <property type="match status" value="2"/>
</dbReference>
<feature type="domain" description="RING-type" evidence="8">
    <location>
        <begin position="8"/>
        <end position="56"/>
    </location>
</feature>
<evidence type="ECO:0000313" key="11">
    <source>
        <dbReference type="Proteomes" id="UP001149090"/>
    </source>
</evidence>
<keyword evidence="6" id="KW-0862">Zinc</keyword>
<dbReference type="PROSITE" id="PS51873">
    <property type="entry name" value="TRIAD"/>
    <property type="match status" value="1"/>
</dbReference>
<dbReference type="PANTHER" id="PTHR45943:SF2">
    <property type="entry name" value="RING-TYPE DOMAIN-CONTAINING PROTEIN"/>
    <property type="match status" value="1"/>
</dbReference>
<comment type="caution">
    <text evidence="10">The sequence shown here is derived from an EMBL/GenBank/DDBJ whole genome shotgun (WGS) entry which is preliminary data.</text>
</comment>
<keyword evidence="1" id="KW-0808">Transferase</keyword>
<feature type="domain" description="RING-type" evidence="8">
    <location>
        <begin position="252"/>
        <end position="303"/>
    </location>
</feature>
<reference evidence="10" key="1">
    <citation type="submission" date="2022-10" db="EMBL/GenBank/DDBJ databases">
        <title>Novel sulphate-reducing endosymbionts in the free-living metamonad Anaeramoeba.</title>
        <authorList>
            <person name="Jerlstrom-Hultqvist J."/>
            <person name="Cepicka I."/>
            <person name="Gallot-Lavallee L."/>
            <person name="Salas-Leiva D."/>
            <person name="Curtis B.A."/>
            <person name="Zahonova K."/>
            <person name="Pipaliya S."/>
            <person name="Dacks J."/>
            <person name="Roger A.J."/>
        </authorList>
    </citation>
    <scope>NUCLEOTIDE SEQUENCE</scope>
    <source>
        <strain evidence="10">BMAN</strain>
    </source>
</reference>
<dbReference type="PROSITE" id="PS00518">
    <property type="entry name" value="ZF_RING_1"/>
    <property type="match status" value="1"/>
</dbReference>
<dbReference type="OrthoDB" id="6050183at2759"/>
<name>A0A9Q0LBU6_ANAIG</name>